<dbReference type="Gene3D" id="3.90.550.10">
    <property type="entry name" value="Spore Coat Polysaccharide Biosynthesis Protein SpsA, Chain A"/>
    <property type="match status" value="1"/>
</dbReference>
<evidence type="ECO:0000313" key="2">
    <source>
        <dbReference type="EMBL" id="EEX73990.1"/>
    </source>
</evidence>
<dbReference type="EC" id="2.4.-.-" evidence="2"/>
<feature type="domain" description="Glycosyltransferase 2-like" evidence="1">
    <location>
        <begin position="6"/>
        <end position="117"/>
    </location>
</feature>
<dbReference type="PANTHER" id="PTHR43630">
    <property type="entry name" value="POLY-BETA-1,6-N-ACETYL-D-GLUCOSAMINE SYNTHASE"/>
    <property type="match status" value="1"/>
</dbReference>
<gene>
    <name evidence="2" type="ORF">GCWU000323_02133</name>
</gene>
<dbReference type="eggNOG" id="COG0463">
    <property type="taxonomic scope" value="Bacteria"/>
</dbReference>
<dbReference type="InterPro" id="IPR029044">
    <property type="entry name" value="Nucleotide-diphossugar_trans"/>
</dbReference>
<keyword evidence="2" id="KW-0808">Transferase</keyword>
<dbReference type="GO" id="GO:0016757">
    <property type="term" value="F:glycosyltransferase activity"/>
    <property type="evidence" value="ECO:0007669"/>
    <property type="project" value="UniProtKB-KW"/>
</dbReference>
<dbReference type="AlphaFoldDB" id="C9MZE1"/>
<dbReference type="SUPFAM" id="SSF53448">
    <property type="entry name" value="Nucleotide-diphospho-sugar transferases"/>
    <property type="match status" value="1"/>
</dbReference>
<organism evidence="2 3">
    <name type="scientific">Leptotrichia hofstadii F0254</name>
    <dbReference type="NCBI Taxonomy" id="634994"/>
    <lineage>
        <taxon>Bacteria</taxon>
        <taxon>Fusobacteriati</taxon>
        <taxon>Fusobacteriota</taxon>
        <taxon>Fusobacteriia</taxon>
        <taxon>Fusobacteriales</taxon>
        <taxon>Leptotrichiaceae</taxon>
        <taxon>Leptotrichia</taxon>
    </lineage>
</organism>
<dbReference type="InterPro" id="IPR001173">
    <property type="entry name" value="Glyco_trans_2-like"/>
</dbReference>
<accession>C9MZE1</accession>
<dbReference type="PANTHER" id="PTHR43630:SF2">
    <property type="entry name" value="GLYCOSYLTRANSFERASE"/>
    <property type="match status" value="1"/>
</dbReference>
<reference evidence="2 3" key="1">
    <citation type="submission" date="2009-09" db="EMBL/GenBank/DDBJ databases">
        <authorList>
            <person name="Weinstock G."/>
            <person name="Sodergren E."/>
            <person name="Clifton S."/>
            <person name="Fulton L."/>
            <person name="Fulton B."/>
            <person name="Courtney L."/>
            <person name="Fronick C."/>
            <person name="Harrison M."/>
            <person name="Strong C."/>
            <person name="Farmer C."/>
            <person name="Delahaunty K."/>
            <person name="Markovic C."/>
            <person name="Hall O."/>
            <person name="Minx P."/>
            <person name="Tomlinson C."/>
            <person name="Mitreva M."/>
            <person name="Nelson J."/>
            <person name="Hou S."/>
            <person name="Wollam A."/>
            <person name="Pepin K.H."/>
            <person name="Johnson M."/>
            <person name="Bhonagiri V."/>
            <person name="Nash W.E."/>
            <person name="Warren W."/>
            <person name="Chinwalla A."/>
            <person name="Mardis E.R."/>
            <person name="Wilson R.K."/>
        </authorList>
    </citation>
    <scope>NUCLEOTIDE SEQUENCE [LARGE SCALE GENOMIC DNA]</scope>
    <source>
        <strain evidence="2 3">F0254</strain>
    </source>
</reference>
<dbReference type="Proteomes" id="UP000006233">
    <property type="component" value="Unassembled WGS sequence"/>
</dbReference>
<comment type="caution">
    <text evidence="2">The sequence shown here is derived from an EMBL/GenBank/DDBJ whole genome shotgun (WGS) entry which is preliminary data.</text>
</comment>
<dbReference type="EMBL" id="ACVB02000024">
    <property type="protein sequence ID" value="EEX73990.1"/>
    <property type="molecule type" value="Genomic_DNA"/>
</dbReference>
<protein>
    <submittedName>
        <fullName evidence="2">Glycosyltransferase, group 2 family protein</fullName>
        <ecNumber evidence="2">2.4.-.-</ecNumber>
    </submittedName>
</protein>
<dbReference type="Pfam" id="PF00535">
    <property type="entry name" value="Glycos_transf_2"/>
    <property type="match status" value="1"/>
</dbReference>
<sequence>MLMKLSVGIITFNEENRIGKTLDSVKGIADEIIVVDSGSNDRTVEIALAKGAKVFVEKWKGYGPQKNSVLKKCKGEWILLIDADEVISPQLKAKIKSIINSENPSGDVYKIKLRNIAFKKEIKFGGWDDYVIRLWKNGKVKINSREVHEQYQTDSQIKK</sequence>
<dbReference type="STRING" id="634994.GCWU000323_02133"/>
<dbReference type="HOGENOM" id="CLU_065962_1_0_0"/>
<keyword evidence="2" id="KW-0328">Glycosyltransferase</keyword>
<dbReference type="CDD" id="cd02511">
    <property type="entry name" value="Beta4Glucosyltransferase"/>
    <property type="match status" value="1"/>
</dbReference>
<evidence type="ECO:0000259" key="1">
    <source>
        <dbReference type="Pfam" id="PF00535"/>
    </source>
</evidence>
<name>C9MZE1_9FUSO</name>
<evidence type="ECO:0000313" key="3">
    <source>
        <dbReference type="Proteomes" id="UP000006233"/>
    </source>
</evidence>
<proteinExistence type="predicted"/>